<feature type="transmembrane region" description="Helical" evidence="7">
    <location>
        <begin position="159"/>
        <end position="179"/>
    </location>
</feature>
<dbReference type="HOGENOM" id="CLU_028518_1_1_2"/>
<dbReference type="KEGG" id="mpi:Mpet_0895"/>
<feature type="transmembrane region" description="Helical" evidence="7">
    <location>
        <begin position="263"/>
        <end position="282"/>
    </location>
</feature>
<reference evidence="9 10" key="1">
    <citation type="journal article" date="2010" name="Stand. Genomic Sci.">
        <title>Complete genome sequence of Methanoplanus petrolearius type strain (SEBR 4847).</title>
        <authorList>
            <person name="Brambilla E."/>
            <person name="Djao O.D."/>
            <person name="Daligault H."/>
            <person name="Lapidus A."/>
            <person name="Lucas S."/>
            <person name="Hammon N."/>
            <person name="Nolan M."/>
            <person name="Tice H."/>
            <person name="Cheng J.F."/>
            <person name="Han C."/>
            <person name="Tapia R."/>
            <person name="Goodwin L."/>
            <person name="Pitluck S."/>
            <person name="Liolios K."/>
            <person name="Ivanova N."/>
            <person name="Mavromatis K."/>
            <person name="Mikhailova N."/>
            <person name="Pati A."/>
            <person name="Chen A."/>
            <person name="Palaniappan K."/>
            <person name="Land M."/>
            <person name="Hauser L."/>
            <person name="Chang Y.J."/>
            <person name="Jeffries C.D."/>
            <person name="Rohde M."/>
            <person name="Spring S."/>
            <person name="Sikorski J."/>
            <person name="Goker M."/>
            <person name="Woyke T."/>
            <person name="Bristow J."/>
            <person name="Eisen J.A."/>
            <person name="Markowitz V."/>
            <person name="Hugenholtz P."/>
            <person name="Kyrpides N.C."/>
            <person name="Klenk H.P."/>
        </authorList>
    </citation>
    <scope>NUCLEOTIDE SEQUENCE [LARGE SCALE GENOMIC DNA]</scope>
    <source>
        <strain evidence="10">DSM 11571 / OCM 486 / SEBR 4847</strain>
    </source>
</reference>
<sequence>MNEYPGIFEKKRQKSPGYLEDMKKSDWYLRLKQRPGLKAVFVLIGIVLLLSIFAPYLAPQDPNVVDLYDKNQGPSAGHLLGTDYLGRDLFSRVICGLQTSMAIALTTIVFSFIIGVAVGGYSGYKGGWVDNVVARVIDVFLAFPSIILALALITLIGPGILNMVLMLAVVQWASLARLMRGQVLYEKNQEYVLSARASGFSGSRILIRHIIPNCVMPVVVLATIDIGHTILTISTLSFLGMGIPPSIPEWGSMINSGISYMRIAPLNVIVPGIAITIVTLLFNMAGEGIRDITDPKSDGEGSI</sequence>
<dbReference type="InterPro" id="IPR000515">
    <property type="entry name" value="MetI-like"/>
</dbReference>
<feature type="transmembrane region" description="Helical" evidence="7">
    <location>
        <begin position="39"/>
        <end position="58"/>
    </location>
</feature>
<evidence type="ECO:0000256" key="1">
    <source>
        <dbReference type="ARBA" id="ARBA00004651"/>
    </source>
</evidence>
<keyword evidence="10" id="KW-1185">Reference proteome</keyword>
<gene>
    <name evidence="9" type="ordered locus">Mpet_0895</name>
</gene>
<evidence type="ECO:0000256" key="7">
    <source>
        <dbReference type="RuleBase" id="RU363032"/>
    </source>
</evidence>
<dbReference type="GO" id="GO:0055085">
    <property type="term" value="P:transmembrane transport"/>
    <property type="evidence" value="ECO:0007669"/>
    <property type="project" value="InterPro"/>
</dbReference>
<dbReference type="PANTHER" id="PTHR43386">
    <property type="entry name" value="OLIGOPEPTIDE TRANSPORT SYSTEM PERMEASE PROTEIN APPC"/>
    <property type="match status" value="1"/>
</dbReference>
<organism evidence="9 10">
    <name type="scientific">Methanolacinia petrolearia (strain DSM 11571 / OCM 486 / SEBR 4847)</name>
    <name type="common">Methanoplanus petrolearius</name>
    <dbReference type="NCBI Taxonomy" id="679926"/>
    <lineage>
        <taxon>Archaea</taxon>
        <taxon>Methanobacteriati</taxon>
        <taxon>Methanobacteriota</taxon>
        <taxon>Stenosarchaea group</taxon>
        <taxon>Methanomicrobia</taxon>
        <taxon>Methanomicrobiales</taxon>
        <taxon>Methanomicrobiaceae</taxon>
        <taxon>Methanolacinia</taxon>
    </lineage>
</organism>
<keyword evidence="5 7" id="KW-1133">Transmembrane helix</keyword>
<dbReference type="eggNOG" id="arCOG00748">
    <property type="taxonomic scope" value="Archaea"/>
</dbReference>
<dbReference type="Proteomes" id="UP000006565">
    <property type="component" value="Chromosome"/>
</dbReference>
<evidence type="ECO:0000313" key="9">
    <source>
        <dbReference type="EMBL" id="ADN35663.1"/>
    </source>
</evidence>
<evidence type="ECO:0000259" key="8">
    <source>
        <dbReference type="PROSITE" id="PS50928"/>
    </source>
</evidence>
<feature type="transmembrane region" description="Helical" evidence="7">
    <location>
        <begin position="101"/>
        <end position="120"/>
    </location>
</feature>
<keyword evidence="2 7" id="KW-0813">Transport</keyword>
<evidence type="ECO:0000256" key="4">
    <source>
        <dbReference type="ARBA" id="ARBA00022692"/>
    </source>
</evidence>
<evidence type="ECO:0000256" key="6">
    <source>
        <dbReference type="ARBA" id="ARBA00023136"/>
    </source>
</evidence>
<dbReference type="EMBL" id="CP002117">
    <property type="protein sequence ID" value="ADN35663.1"/>
    <property type="molecule type" value="Genomic_DNA"/>
</dbReference>
<dbReference type="GeneID" id="9743353"/>
<feature type="transmembrane region" description="Helical" evidence="7">
    <location>
        <begin position="214"/>
        <end position="243"/>
    </location>
</feature>
<accession>E1RJL6</accession>
<dbReference type="CDD" id="cd06261">
    <property type="entry name" value="TM_PBP2"/>
    <property type="match status" value="1"/>
</dbReference>
<dbReference type="RefSeq" id="WP_013328841.1">
    <property type="nucleotide sequence ID" value="NC_014507.1"/>
</dbReference>
<proteinExistence type="inferred from homology"/>
<keyword evidence="6 7" id="KW-0472">Membrane</keyword>
<evidence type="ECO:0000256" key="2">
    <source>
        <dbReference type="ARBA" id="ARBA00022448"/>
    </source>
</evidence>
<keyword evidence="4 7" id="KW-0812">Transmembrane</keyword>
<dbReference type="PANTHER" id="PTHR43386:SF1">
    <property type="entry name" value="D,D-DIPEPTIDE TRANSPORT SYSTEM PERMEASE PROTEIN DDPC-RELATED"/>
    <property type="match status" value="1"/>
</dbReference>
<dbReference type="SUPFAM" id="SSF161098">
    <property type="entry name" value="MetI-like"/>
    <property type="match status" value="1"/>
</dbReference>
<dbReference type="AlphaFoldDB" id="E1RJL6"/>
<dbReference type="PROSITE" id="PS50928">
    <property type="entry name" value="ABC_TM1"/>
    <property type="match status" value="1"/>
</dbReference>
<dbReference type="GO" id="GO:0005886">
    <property type="term" value="C:plasma membrane"/>
    <property type="evidence" value="ECO:0007669"/>
    <property type="project" value="UniProtKB-SubCell"/>
</dbReference>
<feature type="domain" description="ABC transmembrane type-1" evidence="8">
    <location>
        <begin position="97"/>
        <end position="286"/>
    </location>
</feature>
<dbReference type="Gene3D" id="1.10.3720.10">
    <property type="entry name" value="MetI-like"/>
    <property type="match status" value="1"/>
</dbReference>
<feature type="transmembrane region" description="Helical" evidence="7">
    <location>
        <begin position="132"/>
        <end position="153"/>
    </location>
</feature>
<evidence type="ECO:0000256" key="3">
    <source>
        <dbReference type="ARBA" id="ARBA00022475"/>
    </source>
</evidence>
<dbReference type="Pfam" id="PF00528">
    <property type="entry name" value="BPD_transp_1"/>
    <property type="match status" value="1"/>
</dbReference>
<keyword evidence="3" id="KW-1003">Cell membrane</keyword>
<comment type="subcellular location">
    <subcellularLocation>
        <location evidence="1 7">Cell membrane</location>
        <topology evidence="1 7">Multi-pass membrane protein</topology>
    </subcellularLocation>
</comment>
<dbReference type="InterPro" id="IPR050366">
    <property type="entry name" value="BP-dependent_transpt_permease"/>
</dbReference>
<dbReference type="InterPro" id="IPR025966">
    <property type="entry name" value="OppC_N"/>
</dbReference>
<protein>
    <submittedName>
        <fullName evidence="9">Binding-protein-dependent transport systems inner membrane component</fullName>
    </submittedName>
</protein>
<evidence type="ECO:0000313" key="10">
    <source>
        <dbReference type="Proteomes" id="UP000006565"/>
    </source>
</evidence>
<name>E1RJL6_METP4</name>
<evidence type="ECO:0000256" key="5">
    <source>
        <dbReference type="ARBA" id="ARBA00022989"/>
    </source>
</evidence>
<dbReference type="STRING" id="679926.Mpet_0895"/>
<dbReference type="Pfam" id="PF12911">
    <property type="entry name" value="OppC_N"/>
    <property type="match status" value="1"/>
</dbReference>
<dbReference type="InterPro" id="IPR035906">
    <property type="entry name" value="MetI-like_sf"/>
</dbReference>
<comment type="similarity">
    <text evidence="7">Belongs to the binding-protein-dependent transport system permease family.</text>
</comment>